<sequence length="257" mass="28637">MEEERIRGIRPQIVLHRPSPRGPKIALLRGDLTSYVGYLGSSWKVAIPLLTGHPLSILHLFLLLQLLAFCPRASSSRETSSPAANEIYPECFAAISSFSPKMSTKSIMKAINILGLPEGLEILNPIEYQRANNPPPNCLTVYAAQCVSGLRFPLHPFLVELLGALGIPPRLVFIHEKPSSYGAWKSRFFFIRKADWEVPLMWRSSFNELPTINYDLVKERVKAAGLLDHGFKAKALVEKDLLILAGIHPEPDTYTGP</sequence>
<protein>
    <submittedName>
        <fullName evidence="1">Uncharacterized protein</fullName>
    </submittedName>
</protein>
<organism evidence="1 2">
    <name type="scientific">Sesamum alatum</name>
    <dbReference type="NCBI Taxonomy" id="300844"/>
    <lineage>
        <taxon>Eukaryota</taxon>
        <taxon>Viridiplantae</taxon>
        <taxon>Streptophyta</taxon>
        <taxon>Embryophyta</taxon>
        <taxon>Tracheophyta</taxon>
        <taxon>Spermatophyta</taxon>
        <taxon>Magnoliopsida</taxon>
        <taxon>eudicotyledons</taxon>
        <taxon>Gunneridae</taxon>
        <taxon>Pentapetalae</taxon>
        <taxon>asterids</taxon>
        <taxon>lamiids</taxon>
        <taxon>Lamiales</taxon>
        <taxon>Pedaliaceae</taxon>
        <taxon>Sesamum</taxon>
    </lineage>
</organism>
<accession>A0AAE1XXZ2</accession>
<reference evidence="1" key="2">
    <citation type="journal article" date="2024" name="Plant">
        <title>Genomic evolution and insights into agronomic trait innovations of Sesamum species.</title>
        <authorList>
            <person name="Miao H."/>
            <person name="Wang L."/>
            <person name="Qu L."/>
            <person name="Liu H."/>
            <person name="Sun Y."/>
            <person name="Le M."/>
            <person name="Wang Q."/>
            <person name="Wei S."/>
            <person name="Zheng Y."/>
            <person name="Lin W."/>
            <person name="Duan Y."/>
            <person name="Cao H."/>
            <person name="Xiong S."/>
            <person name="Wang X."/>
            <person name="Wei L."/>
            <person name="Li C."/>
            <person name="Ma Q."/>
            <person name="Ju M."/>
            <person name="Zhao R."/>
            <person name="Li G."/>
            <person name="Mu C."/>
            <person name="Tian Q."/>
            <person name="Mei H."/>
            <person name="Zhang T."/>
            <person name="Gao T."/>
            <person name="Zhang H."/>
        </authorList>
    </citation>
    <scope>NUCLEOTIDE SEQUENCE</scope>
    <source>
        <strain evidence="1">3651</strain>
    </source>
</reference>
<proteinExistence type="predicted"/>
<evidence type="ECO:0000313" key="2">
    <source>
        <dbReference type="Proteomes" id="UP001293254"/>
    </source>
</evidence>
<evidence type="ECO:0000313" key="1">
    <source>
        <dbReference type="EMBL" id="KAK4420146.1"/>
    </source>
</evidence>
<dbReference type="EMBL" id="JACGWO010000009">
    <property type="protein sequence ID" value="KAK4420146.1"/>
    <property type="molecule type" value="Genomic_DNA"/>
</dbReference>
<comment type="caution">
    <text evidence="1">The sequence shown here is derived from an EMBL/GenBank/DDBJ whole genome shotgun (WGS) entry which is preliminary data.</text>
</comment>
<keyword evidence="2" id="KW-1185">Reference proteome</keyword>
<gene>
    <name evidence="1" type="ORF">Salat_2427500</name>
</gene>
<dbReference type="Proteomes" id="UP001293254">
    <property type="component" value="Unassembled WGS sequence"/>
</dbReference>
<name>A0AAE1XXZ2_9LAMI</name>
<dbReference type="AlphaFoldDB" id="A0AAE1XXZ2"/>
<reference evidence="1" key="1">
    <citation type="submission" date="2020-06" db="EMBL/GenBank/DDBJ databases">
        <authorList>
            <person name="Li T."/>
            <person name="Hu X."/>
            <person name="Zhang T."/>
            <person name="Song X."/>
            <person name="Zhang H."/>
            <person name="Dai N."/>
            <person name="Sheng W."/>
            <person name="Hou X."/>
            <person name="Wei L."/>
        </authorList>
    </citation>
    <scope>NUCLEOTIDE SEQUENCE</scope>
    <source>
        <strain evidence="1">3651</strain>
        <tissue evidence="1">Leaf</tissue>
    </source>
</reference>